<evidence type="ECO:0000256" key="2">
    <source>
        <dbReference type="ARBA" id="ARBA00022723"/>
    </source>
</evidence>
<dbReference type="InterPro" id="IPR040141">
    <property type="entry name" value="ZPR1"/>
</dbReference>
<keyword evidence="2" id="KW-0479">Metal-binding</keyword>
<proteinExistence type="inferred from homology"/>
<evidence type="ECO:0000256" key="1">
    <source>
        <dbReference type="ARBA" id="ARBA00008354"/>
    </source>
</evidence>
<dbReference type="SMART" id="SM00709">
    <property type="entry name" value="Zpr1"/>
    <property type="match status" value="2"/>
</dbReference>
<name>A0A8D8R8Z7_9HEMI</name>
<dbReference type="EMBL" id="HBUF01185657">
    <property type="protein sequence ID" value="CAG6656670.1"/>
    <property type="molecule type" value="Transcribed_RNA"/>
</dbReference>
<reference evidence="8" key="1">
    <citation type="submission" date="2021-05" db="EMBL/GenBank/DDBJ databases">
        <authorList>
            <person name="Alioto T."/>
            <person name="Alioto T."/>
            <person name="Gomez Garrido J."/>
        </authorList>
    </citation>
    <scope>NUCLEOTIDE SEQUENCE</scope>
</reference>
<dbReference type="Pfam" id="PF22794">
    <property type="entry name" value="jr-ZPR1"/>
    <property type="match status" value="2"/>
</dbReference>
<dbReference type="Gene3D" id="2.20.25.420">
    <property type="entry name" value="ZPR1, zinc finger domain"/>
    <property type="match status" value="2"/>
</dbReference>
<feature type="domain" description="Zinc finger ZPR1-type" evidence="7">
    <location>
        <begin position="258"/>
        <end position="417"/>
    </location>
</feature>
<dbReference type="EMBL" id="HBUF01141102">
    <property type="protein sequence ID" value="CAG6646310.1"/>
    <property type="molecule type" value="Transcribed_RNA"/>
</dbReference>
<protein>
    <recommendedName>
        <fullName evidence="6">Zinc finger protein ZPR1</fullName>
    </recommendedName>
</protein>
<evidence type="ECO:0000256" key="5">
    <source>
        <dbReference type="ARBA" id="ARBA00022833"/>
    </source>
</evidence>
<evidence type="ECO:0000256" key="6">
    <source>
        <dbReference type="ARBA" id="ARBA00074960"/>
    </source>
</evidence>
<accession>A0A8D8R8Z7</accession>
<dbReference type="PANTHER" id="PTHR10876:SF0">
    <property type="entry name" value="ZINC FINGER PROTEIN ZPR1"/>
    <property type="match status" value="1"/>
</dbReference>
<dbReference type="NCBIfam" id="TIGR00310">
    <property type="entry name" value="ZPR1_znf"/>
    <property type="match status" value="2"/>
</dbReference>
<dbReference type="InterPro" id="IPR042451">
    <property type="entry name" value="ZPR1_A/B_dom"/>
</dbReference>
<evidence type="ECO:0000313" key="8">
    <source>
        <dbReference type="EMBL" id="CAG6646311.1"/>
    </source>
</evidence>
<feature type="domain" description="Zinc finger ZPR1-type" evidence="7">
    <location>
        <begin position="25"/>
        <end position="183"/>
    </location>
</feature>
<dbReference type="Pfam" id="PF03367">
    <property type="entry name" value="Zn_ribbon_ZPR1"/>
    <property type="match status" value="2"/>
</dbReference>
<keyword evidence="5" id="KW-0862">Zinc</keyword>
<dbReference type="PANTHER" id="PTHR10876">
    <property type="entry name" value="ZINC FINGER PROTEIN ZPR1"/>
    <property type="match status" value="1"/>
</dbReference>
<dbReference type="InterPro" id="IPR056180">
    <property type="entry name" value="ZPR1_jr_dom"/>
</dbReference>
<dbReference type="FunFam" id="2.20.25.420:FF:000001">
    <property type="entry name" value="Zinc finger protein ZPR1"/>
    <property type="match status" value="1"/>
</dbReference>
<evidence type="ECO:0000259" key="7">
    <source>
        <dbReference type="SMART" id="SM00709"/>
    </source>
</evidence>
<sequence>MGESKPLFRDLTAEDPDPETTEIESLCMNCGDNGTTRLLLTRIPFFKEVVLMSFDCPHCDFKNNEIQPGGRIEEKGVRIKLKVETQKDLNRNVVKSDFTAIKIPELDFEIPSQSQKGEVTTVEGVLDRIVRGLSQDQETRRKEHAEAAAQIDAFIDKVTNLKQLESPFTMILEDISGNTFISNPNAPHVDVNLESHPVQRNKDQDHLLGIFSHDEVDAVTGEKTAEPTGNTAEGVMKSIAEGEFTYDNMLGEVMQFPTNCSQCGTPCMTNMKMTNIPHFKEVIIMATTCDACGNRTNEVKSGGGIEPKGIKIEVCVSQPEDFSRDVLKSDSCYLYIPEVELEVGPAALGGKFTTVEGLLRDMKDQLADKGSMFSDSADTDTATRMTAFLQRLEDILTNKEAITLILDDPAGNSYVQSKSDDGEPDSGLKITSYERSYDQNDELGLNDMRVDNYQLDSVQEEFEEEES</sequence>
<comment type="similarity">
    <text evidence="1">Belongs to the ZPR1 family.</text>
</comment>
<dbReference type="EMBL" id="HBUF01141100">
    <property type="protein sequence ID" value="CAG6646308.1"/>
    <property type="molecule type" value="Transcribed_RNA"/>
</dbReference>
<organism evidence="8">
    <name type="scientific">Cacopsylla melanoneura</name>
    <dbReference type="NCBI Taxonomy" id="428564"/>
    <lineage>
        <taxon>Eukaryota</taxon>
        <taxon>Metazoa</taxon>
        <taxon>Ecdysozoa</taxon>
        <taxon>Arthropoda</taxon>
        <taxon>Hexapoda</taxon>
        <taxon>Insecta</taxon>
        <taxon>Pterygota</taxon>
        <taxon>Neoptera</taxon>
        <taxon>Paraneoptera</taxon>
        <taxon>Hemiptera</taxon>
        <taxon>Sternorrhyncha</taxon>
        <taxon>Psylloidea</taxon>
        <taxon>Psyllidae</taxon>
        <taxon>Psyllinae</taxon>
        <taxon>Cacopsylla</taxon>
    </lineage>
</organism>
<dbReference type="FunFam" id="2.20.25.420:FF:000003">
    <property type="entry name" value="zinc finger protein ZPR1"/>
    <property type="match status" value="1"/>
</dbReference>
<dbReference type="GO" id="GO:0048731">
    <property type="term" value="P:system development"/>
    <property type="evidence" value="ECO:0007669"/>
    <property type="project" value="UniProtKB-ARBA"/>
</dbReference>
<dbReference type="FunFam" id="2.60.120.1040:FF:000003">
    <property type="entry name" value="Zinc finger protein zpr1"/>
    <property type="match status" value="1"/>
</dbReference>
<dbReference type="GO" id="GO:0005634">
    <property type="term" value="C:nucleus"/>
    <property type="evidence" value="ECO:0007669"/>
    <property type="project" value="TreeGrafter"/>
</dbReference>
<dbReference type="GO" id="GO:0008270">
    <property type="term" value="F:zinc ion binding"/>
    <property type="evidence" value="ECO:0007669"/>
    <property type="project" value="UniProtKB-KW"/>
</dbReference>
<evidence type="ECO:0000256" key="3">
    <source>
        <dbReference type="ARBA" id="ARBA00022737"/>
    </source>
</evidence>
<evidence type="ECO:0000256" key="4">
    <source>
        <dbReference type="ARBA" id="ARBA00022771"/>
    </source>
</evidence>
<dbReference type="EMBL" id="HBUF01141101">
    <property type="protein sequence ID" value="CAG6646309.1"/>
    <property type="molecule type" value="Transcribed_RNA"/>
</dbReference>
<dbReference type="AlphaFoldDB" id="A0A8D8R8Z7"/>
<dbReference type="Gene3D" id="2.60.120.1040">
    <property type="entry name" value="ZPR1, A/B domain"/>
    <property type="match status" value="2"/>
</dbReference>
<keyword evidence="4" id="KW-0863">Zinc-finger</keyword>
<dbReference type="InterPro" id="IPR042452">
    <property type="entry name" value="ZPR1_Znf1/2"/>
</dbReference>
<keyword evidence="3" id="KW-0677">Repeat</keyword>
<dbReference type="InterPro" id="IPR004457">
    <property type="entry name" value="Znf_ZPR1"/>
</dbReference>
<dbReference type="FunFam" id="2.60.120.1040:FF:000001">
    <property type="entry name" value="Zinc finger protein ZPR1"/>
    <property type="match status" value="1"/>
</dbReference>
<dbReference type="EMBL" id="HBUF01141103">
    <property type="protein sequence ID" value="CAG6646311.1"/>
    <property type="molecule type" value="Transcribed_RNA"/>
</dbReference>